<reference evidence="2" key="2">
    <citation type="submission" date="2020-09" db="EMBL/GenBank/DDBJ databases">
        <authorList>
            <person name="Sun Q."/>
            <person name="Zhou Y."/>
        </authorList>
    </citation>
    <scope>NUCLEOTIDE SEQUENCE</scope>
    <source>
        <strain evidence="2">CGMCC 1.12987</strain>
    </source>
</reference>
<dbReference type="PANTHER" id="PTHR42685:SF22">
    <property type="entry name" value="CONDITIONED MEDIUM FACTOR RECEPTOR 1"/>
    <property type="match status" value="1"/>
</dbReference>
<dbReference type="EMBL" id="BMGR01000011">
    <property type="protein sequence ID" value="GGG13526.1"/>
    <property type="molecule type" value="Genomic_DNA"/>
</dbReference>
<dbReference type="InterPro" id="IPR036188">
    <property type="entry name" value="FAD/NAD-bd_sf"/>
</dbReference>
<dbReference type="Pfam" id="PF01494">
    <property type="entry name" value="FAD_binding_3"/>
    <property type="match status" value="1"/>
</dbReference>
<dbReference type="AlphaFoldDB" id="A0A917D7B1"/>
<organism evidence="2 3">
    <name type="scientific">Paenibacillus abyssi</name>
    <dbReference type="NCBI Taxonomy" id="1340531"/>
    <lineage>
        <taxon>Bacteria</taxon>
        <taxon>Bacillati</taxon>
        <taxon>Bacillota</taxon>
        <taxon>Bacilli</taxon>
        <taxon>Bacillales</taxon>
        <taxon>Paenibacillaceae</taxon>
        <taxon>Paenibacillus</taxon>
    </lineage>
</organism>
<evidence type="ECO:0000313" key="2">
    <source>
        <dbReference type="EMBL" id="GGG13526.1"/>
    </source>
</evidence>
<dbReference type="SUPFAM" id="SSF51905">
    <property type="entry name" value="FAD/NAD(P)-binding domain"/>
    <property type="match status" value="1"/>
</dbReference>
<proteinExistence type="predicted"/>
<reference evidence="2" key="1">
    <citation type="journal article" date="2014" name="Int. J. Syst. Evol. Microbiol.">
        <title>Complete genome sequence of Corynebacterium casei LMG S-19264T (=DSM 44701T), isolated from a smear-ripened cheese.</title>
        <authorList>
            <consortium name="US DOE Joint Genome Institute (JGI-PGF)"/>
            <person name="Walter F."/>
            <person name="Albersmeier A."/>
            <person name="Kalinowski J."/>
            <person name="Ruckert C."/>
        </authorList>
    </citation>
    <scope>NUCLEOTIDE SEQUENCE</scope>
    <source>
        <strain evidence="2">CGMCC 1.12987</strain>
    </source>
</reference>
<dbReference type="Gene3D" id="3.50.50.60">
    <property type="entry name" value="FAD/NAD(P)-binding domain"/>
    <property type="match status" value="1"/>
</dbReference>
<feature type="domain" description="FAD-binding" evidence="1">
    <location>
        <begin position="6"/>
        <end position="298"/>
    </location>
</feature>
<sequence length="379" mass="40480">MNHNLDAVVIGAGIAGGSLAKALADKGWGTLLIDRQAFPRHKVCGEFISPEAQGMLNGFGLRDPVEALLPSSINYVRLRFSEGEDLEIPLPGTALGVSRYVLDPMLHNAAVSSGVQLLAGTTVTSVSSGDEGYHIVTKRHSGIQTFKARAVIAAWGANPRSGFRDDRRHSARNAYMGVKSHFSGIDMQPAVELYFFSGGYLGISPVEGGHFNVAALLKQQAFKNSGKTILSMIDGAARRNPKLYDRLAQAVPIPGTQAATAPVNLSRKPAAWGLLPHVGDAALMIPPLCGDGMSMALRSSQLCAAYADSYLRGQISLSQWKQGYSRSIVREFSAPLRWGSLLQRLSGVPVLPRLLLSLARLSPGLAAGLIRATRLKDSD</sequence>
<protein>
    <submittedName>
        <fullName evidence="2">FAD-dependent oxidoreductase</fullName>
    </submittedName>
</protein>
<dbReference type="GO" id="GO:0071949">
    <property type="term" value="F:FAD binding"/>
    <property type="evidence" value="ECO:0007669"/>
    <property type="project" value="InterPro"/>
</dbReference>
<dbReference type="Proteomes" id="UP000644756">
    <property type="component" value="Unassembled WGS sequence"/>
</dbReference>
<dbReference type="PANTHER" id="PTHR42685">
    <property type="entry name" value="GERANYLGERANYL DIPHOSPHATE REDUCTASE"/>
    <property type="match status" value="1"/>
</dbReference>
<evidence type="ECO:0000313" key="3">
    <source>
        <dbReference type="Proteomes" id="UP000644756"/>
    </source>
</evidence>
<gene>
    <name evidence="2" type="ORF">GCM10010916_33040</name>
</gene>
<evidence type="ECO:0000259" key="1">
    <source>
        <dbReference type="Pfam" id="PF01494"/>
    </source>
</evidence>
<comment type="caution">
    <text evidence="2">The sequence shown here is derived from an EMBL/GenBank/DDBJ whole genome shotgun (WGS) entry which is preliminary data.</text>
</comment>
<name>A0A917D7B1_9BACL</name>
<accession>A0A917D7B1</accession>
<keyword evidence="3" id="KW-1185">Reference proteome</keyword>
<dbReference type="InterPro" id="IPR002938">
    <property type="entry name" value="FAD-bd"/>
</dbReference>
<dbReference type="RefSeq" id="WP_188532183.1">
    <property type="nucleotide sequence ID" value="NZ_BMGR01000011.1"/>
</dbReference>
<dbReference type="InterPro" id="IPR050407">
    <property type="entry name" value="Geranylgeranyl_reductase"/>
</dbReference>